<dbReference type="InterPro" id="IPR017945">
    <property type="entry name" value="DHBP_synth_RibB-like_a/b_dom"/>
</dbReference>
<evidence type="ECO:0000259" key="1">
    <source>
        <dbReference type="PROSITE" id="PS51163"/>
    </source>
</evidence>
<dbReference type="PANTHER" id="PTHR42828:SF3">
    <property type="entry name" value="THREONYLCARBAMOYL-AMP SYNTHASE"/>
    <property type="match status" value="1"/>
</dbReference>
<evidence type="ECO:0000313" key="3">
    <source>
        <dbReference type="Proteomes" id="UP000297149"/>
    </source>
</evidence>
<proteinExistence type="predicted"/>
<dbReference type="PROSITE" id="PS51163">
    <property type="entry name" value="YRDC"/>
    <property type="match status" value="1"/>
</dbReference>
<dbReference type="InterPro" id="IPR052532">
    <property type="entry name" value="SUA5_domain"/>
</dbReference>
<feature type="domain" description="YrdC-like" evidence="1">
    <location>
        <begin position="13"/>
        <end position="204"/>
    </location>
</feature>
<gene>
    <name evidence="2" type="ORF">E7747_15760</name>
</gene>
<dbReference type="RefSeq" id="WP_136416945.1">
    <property type="nucleotide sequence ID" value="NZ_CP039396.1"/>
</dbReference>
<protein>
    <submittedName>
        <fullName evidence="2">Threonylcarbamoyl-AMP synthase</fullName>
    </submittedName>
</protein>
<dbReference type="Pfam" id="PF01300">
    <property type="entry name" value="Sua5_yciO_yrdC"/>
    <property type="match status" value="1"/>
</dbReference>
<reference evidence="3" key="1">
    <citation type="submission" date="2019-02" db="EMBL/GenBank/DDBJ databases">
        <title>Isolation and identification of novel species under the genus Muribaculum.</title>
        <authorList>
            <person name="Miyake S."/>
            <person name="Ding Y."/>
            <person name="Low A."/>
            <person name="Soh M."/>
            <person name="Seedorf H."/>
        </authorList>
    </citation>
    <scope>NUCLEOTIDE SEQUENCE [LARGE SCALE GENOMIC DNA]</scope>
    <source>
        <strain evidence="3">H5</strain>
    </source>
</reference>
<keyword evidence="3" id="KW-1185">Reference proteome</keyword>
<name>A0A4V1D3N0_9BACT</name>
<accession>A0A4V1D3N0</accession>
<dbReference type="Gene3D" id="3.90.870.10">
    <property type="entry name" value="DHBP synthase"/>
    <property type="match status" value="1"/>
</dbReference>
<sequence length="207" mass="22381">MKTLRIYPTSINDRYLDEVVDCLRDGGVIIYPTDTLYAIGCDALNNSAIERLCKIKGVNPQKQVLSVVCDGISMASEYARIDNEAFRILRTNLPGPFTFILPAATSLPKVFKGRKEVGIRVPDNPISRAIAERLGHPILSSSLKVDDEVPVFDAHELAATFEGVASLLIDDGGSNGDVGIDPHPSTVVDLTDSSSPEIIREGCGELQ</sequence>
<dbReference type="EMBL" id="CP039396">
    <property type="protein sequence ID" value="QCD43578.1"/>
    <property type="molecule type" value="Genomic_DNA"/>
</dbReference>
<dbReference type="NCBIfam" id="TIGR00057">
    <property type="entry name" value="L-threonylcarbamoyladenylate synthase"/>
    <property type="match status" value="1"/>
</dbReference>
<dbReference type="GO" id="GO:0003725">
    <property type="term" value="F:double-stranded RNA binding"/>
    <property type="evidence" value="ECO:0007669"/>
    <property type="project" value="InterPro"/>
</dbReference>
<dbReference type="KEGG" id="ddb:E7747_15760"/>
<organism evidence="2 3">
    <name type="scientific">Duncaniella dubosii</name>
    <dbReference type="NCBI Taxonomy" id="2518971"/>
    <lineage>
        <taxon>Bacteria</taxon>
        <taxon>Pseudomonadati</taxon>
        <taxon>Bacteroidota</taxon>
        <taxon>Bacteroidia</taxon>
        <taxon>Bacteroidales</taxon>
        <taxon>Muribaculaceae</taxon>
        <taxon>Duncaniella</taxon>
    </lineage>
</organism>
<dbReference type="Proteomes" id="UP000297149">
    <property type="component" value="Chromosome"/>
</dbReference>
<evidence type="ECO:0000313" key="2">
    <source>
        <dbReference type="EMBL" id="QCD43578.1"/>
    </source>
</evidence>
<dbReference type="InterPro" id="IPR006070">
    <property type="entry name" value="Sua5-like_dom"/>
</dbReference>
<dbReference type="AlphaFoldDB" id="A0A4V1D3N0"/>
<dbReference type="PANTHER" id="PTHR42828">
    <property type="entry name" value="DHBP SYNTHASE RIBB-LIKE ALPHA/BETA DOMAIN-CONTAINING PROTEIN"/>
    <property type="match status" value="1"/>
</dbReference>
<dbReference type="SUPFAM" id="SSF55821">
    <property type="entry name" value="YrdC/RibB"/>
    <property type="match status" value="1"/>
</dbReference>